<dbReference type="Gene3D" id="2.60.40.3140">
    <property type="match status" value="1"/>
</dbReference>
<dbReference type="AlphaFoldDB" id="A0A512CDG7"/>
<keyword evidence="2" id="KW-1133">Transmembrane helix</keyword>
<evidence type="ECO:0000256" key="1">
    <source>
        <dbReference type="SAM" id="MobiDB-lite"/>
    </source>
</evidence>
<dbReference type="SUPFAM" id="SSF54001">
    <property type="entry name" value="Cysteine proteinases"/>
    <property type="match status" value="1"/>
</dbReference>
<dbReference type="Proteomes" id="UP000321301">
    <property type="component" value="Unassembled WGS sequence"/>
</dbReference>
<protein>
    <recommendedName>
        <fullName evidence="3">DUF3857 domain-containing protein</fullName>
    </recommendedName>
</protein>
<feature type="transmembrane region" description="Helical" evidence="2">
    <location>
        <begin position="754"/>
        <end position="774"/>
    </location>
</feature>
<organism evidence="4 5">
    <name type="scientific">Cyclobacterium qasimii</name>
    <dbReference type="NCBI Taxonomy" id="1350429"/>
    <lineage>
        <taxon>Bacteria</taxon>
        <taxon>Pseudomonadati</taxon>
        <taxon>Bacteroidota</taxon>
        <taxon>Cytophagia</taxon>
        <taxon>Cytophagales</taxon>
        <taxon>Cyclobacteriaceae</taxon>
        <taxon>Cyclobacterium</taxon>
    </lineage>
</organism>
<keyword evidence="2" id="KW-0472">Membrane</keyword>
<accession>A0A512CDG7</accession>
<dbReference type="InterPro" id="IPR019690">
    <property type="entry name" value="DUF2569"/>
</dbReference>
<feature type="region of interest" description="Disordered" evidence="1">
    <location>
        <begin position="817"/>
        <end position="839"/>
    </location>
</feature>
<feature type="transmembrane region" description="Helical" evidence="2">
    <location>
        <begin position="786"/>
        <end position="802"/>
    </location>
</feature>
<dbReference type="Pfam" id="PF12969">
    <property type="entry name" value="DUF3857"/>
    <property type="match status" value="1"/>
</dbReference>
<proteinExistence type="predicted"/>
<name>A0A512CDG7_9BACT</name>
<feature type="transmembrane region" description="Helical" evidence="2">
    <location>
        <begin position="682"/>
        <end position="704"/>
    </location>
</feature>
<keyword evidence="5" id="KW-1185">Reference proteome</keyword>
<gene>
    <name evidence="4" type="ORF">CQA01_27920</name>
</gene>
<dbReference type="InterPro" id="IPR024618">
    <property type="entry name" value="DUF3857"/>
</dbReference>
<feature type="compositionally biased region" description="Polar residues" evidence="1">
    <location>
        <begin position="822"/>
        <end position="833"/>
    </location>
</feature>
<evidence type="ECO:0000313" key="4">
    <source>
        <dbReference type="EMBL" id="GEO22258.1"/>
    </source>
</evidence>
<feature type="transmembrane region" description="Helical" evidence="2">
    <location>
        <begin position="643"/>
        <end position="661"/>
    </location>
</feature>
<evidence type="ECO:0000313" key="5">
    <source>
        <dbReference type="Proteomes" id="UP000321301"/>
    </source>
</evidence>
<comment type="caution">
    <text evidence="4">The sequence shown here is derived from an EMBL/GenBank/DDBJ whole genome shotgun (WGS) entry which is preliminary data.</text>
</comment>
<dbReference type="Pfam" id="PF10754">
    <property type="entry name" value="DUF2569"/>
    <property type="match status" value="1"/>
</dbReference>
<sequence>MKQVYIIFFVGFIVFQSQAFQSGVTKSPAPEWTDSISLSKPGIEENWPYYYLDFERQIHLTKQTVFHHYRYQVLTADGIQEMSDISIEFDPSFQKLVFHKIGIERNNKFLNQLDLNKITLASTESGKERHLYDGSMTALYHLDGVQKGDVIAISYSIEGFNPVHLGHFSSNLHHGFTIPVNHINYRVFAKNNQVVYYKNINHELDPTIRQEESGKVYSWTSRPEKPVELDNNLPIWTLDLPMTSISTQKNWADVVQWALPLFRTRDTNFRLPDPIKESLGEKEKTLALIRWVQDEIRYLGLESGIGAYKPHSPEIVYRQKFGDCKDKSLLLVALLQKEGITAFPLLVNTSLKHNLDKLHPSNSAFDHCVVAITIEDKDYFVDPTISSQGGDLDHNYFPDYGLGLLIKENVSELIPLPKPKKSEIDIKERIYVDSIGGQAMLEVKTIYRGGKADNIRAEFENNPLSSIQKEYLNFYTNLYPGIVETEDIRFYDENRFNDNEVLVVENYKIEQFWLQDEGETFIYTRIYPLVLESMINYPSSIARNSLYNLGNPFTFVQETQIMLPELWNVNDDERQIEGSSYLYTNEIKGYGERIAVKYTYDLNESFIDGEKVSEFLSEHEKIKNDLMFSLTYNPMVTTGEKSSLAIFVVLVLLVFGIYFSIKIYKDFDPQPWVYAENKNIGGWLVLPAIGIIITPFWIIINFFSVGYLDKSLWLNASNMGLTEAVAFELTNNVLLVVFSLLLILLFFTRRTNTPMLMTIFYVINLLAILVDTILTEDTFKLENRPLIQAVVAAVIWIPYFNLSERVKSTFCKTRRNIEPKSNKNPVPITQTIPQKGDVL</sequence>
<dbReference type="Gene3D" id="3.10.620.30">
    <property type="match status" value="1"/>
</dbReference>
<evidence type="ECO:0000259" key="3">
    <source>
        <dbReference type="Pfam" id="PF12969"/>
    </source>
</evidence>
<dbReference type="InterPro" id="IPR038765">
    <property type="entry name" value="Papain-like_cys_pep_sf"/>
</dbReference>
<dbReference type="RefSeq" id="WP_146948002.1">
    <property type="nucleotide sequence ID" value="NZ_BJYV01000014.1"/>
</dbReference>
<reference evidence="4 5" key="1">
    <citation type="submission" date="2019-07" db="EMBL/GenBank/DDBJ databases">
        <title>Whole genome shotgun sequence of Cyclobacterium qasimii NBRC 106168.</title>
        <authorList>
            <person name="Hosoyama A."/>
            <person name="Uohara A."/>
            <person name="Ohji S."/>
            <person name="Ichikawa N."/>
        </authorList>
    </citation>
    <scope>NUCLEOTIDE SEQUENCE [LARGE SCALE GENOMIC DNA]</scope>
    <source>
        <strain evidence="4 5">NBRC 106168</strain>
    </source>
</reference>
<keyword evidence="2" id="KW-0812">Transmembrane</keyword>
<dbReference type="EMBL" id="BJYV01000014">
    <property type="protein sequence ID" value="GEO22258.1"/>
    <property type="molecule type" value="Genomic_DNA"/>
</dbReference>
<evidence type="ECO:0000256" key="2">
    <source>
        <dbReference type="SAM" id="Phobius"/>
    </source>
</evidence>
<feature type="domain" description="DUF3857" evidence="3">
    <location>
        <begin position="62"/>
        <end position="227"/>
    </location>
</feature>
<feature type="transmembrane region" description="Helical" evidence="2">
    <location>
        <begin position="724"/>
        <end position="747"/>
    </location>
</feature>